<dbReference type="EMBL" id="WTYR01000001">
    <property type="protein sequence ID" value="MXP10220.1"/>
    <property type="molecule type" value="Genomic_DNA"/>
</dbReference>
<feature type="coiled-coil region" evidence="1">
    <location>
        <begin position="272"/>
        <end position="299"/>
    </location>
</feature>
<gene>
    <name evidence="4" type="ORF">GRI68_08505</name>
</gene>
<dbReference type="InterPro" id="IPR003399">
    <property type="entry name" value="Mce/MlaD"/>
</dbReference>
<keyword evidence="2" id="KW-1133">Transmembrane helix</keyword>
<keyword evidence="2" id="KW-0812">Transmembrane</keyword>
<name>A0A6I4U2H7_9SPHN</name>
<comment type="caution">
    <text evidence="4">The sequence shown here is derived from an EMBL/GenBank/DDBJ whole genome shotgun (WGS) entry which is preliminary data.</text>
</comment>
<dbReference type="Pfam" id="PF02470">
    <property type="entry name" value="MlaD"/>
    <property type="match status" value="1"/>
</dbReference>
<dbReference type="PANTHER" id="PTHR36698:SF2">
    <property type="entry name" value="MCE_MLAD DOMAIN-CONTAINING PROTEIN"/>
    <property type="match status" value="1"/>
</dbReference>
<keyword evidence="1" id="KW-0175">Coiled coil</keyword>
<dbReference type="AlphaFoldDB" id="A0A6I4U2H7"/>
<evidence type="ECO:0000313" key="5">
    <source>
        <dbReference type="Proteomes" id="UP000429229"/>
    </source>
</evidence>
<dbReference type="RefSeq" id="WP_160616847.1">
    <property type="nucleotide sequence ID" value="NZ_WTYR01000001.1"/>
</dbReference>
<feature type="transmembrane region" description="Helical" evidence="2">
    <location>
        <begin position="6"/>
        <end position="29"/>
    </location>
</feature>
<proteinExistence type="predicted"/>
<evidence type="ECO:0000256" key="1">
    <source>
        <dbReference type="SAM" id="Coils"/>
    </source>
</evidence>
<accession>A0A6I4U2H7</accession>
<protein>
    <submittedName>
        <fullName evidence="4">MCE family protein</fullName>
    </submittedName>
</protein>
<keyword evidence="2" id="KW-0472">Membrane</keyword>
<sequence length="312" mass="33357">METRANYIWVGAVTLALLAALALAIVWLAQLGEGQKKEYDIFFPQSVDGLAIGSPVSFSGVAAGEVKQIELWPEDPSKVRVRIEVKEDVPIRQGTEAFVQGSFTGVSTIQLTGAQKNTPQITKLGPEGKPVIPPRQGGLGAILSNAPEVLEKLSTLTERLSELLNSDNQKSLAGILENTERLSGSVADQAPRISATMAELDRTLAAATGALEEFQNVAASTDSFLKNDGTKLSNELTATLARWKQSADTLDETLSSVQPAARRVNETTLPAAEAAIKDLQATTRALRRLTERIEEQGATGLISSPPLPDYEP</sequence>
<feature type="domain" description="Mce/MlaD" evidence="3">
    <location>
        <begin position="37"/>
        <end position="112"/>
    </location>
</feature>
<dbReference type="OrthoDB" id="9808689at2"/>
<dbReference type="PANTHER" id="PTHR36698">
    <property type="entry name" value="BLL5892 PROTEIN"/>
    <property type="match status" value="1"/>
</dbReference>
<evidence type="ECO:0000313" key="4">
    <source>
        <dbReference type="EMBL" id="MXP10220.1"/>
    </source>
</evidence>
<evidence type="ECO:0000256" key="2">
    <source>
        <dbReference type="SAM" id="Phobius"/>
    </source>
</evidence>
<keyword evidence="5" id="KW-1185">Reference proteome</keyword>
<evidence type="ECO:0000259" key="3">
    <source>
        <dbReference type="Pfam" id="PF02470"/>
    </source>
</evidence>
<organism evidence="4 5">
    <name type="scientific">Alteriqipengyuania halimionae</name>
    <dbReference type="NCBI Taxonomy" id="1926630"/>
    <lineage>
        <taxon>Bacteria</taxon>
        <taxon>Pseudomonadati</taxon>
        <taxon>Pseudomonadota</taxon>
        <taxon>Alphaproteobacteria</taxon>
        <taxon>Sphingomonadales</taxon>
        <taxon>Erythrobacteraceae</taxon>
        <taxon>Alteriqipengyuania</taxon>
    </lineage>
</organism>
<reference evidence="4 5" key="1">
    <citation type="submission" date="2019-12" db="EMBL/GenBank/DDBJ databases">
        <title>Genomic-based taxomic classification of the family Erythrobacteraceae.</title>
        <authorList>
            <person name="Xu L."/>
        </authorList>
    </citation>
    <scope>NUCLEOTIDE SEQUENCE [LARGE SCALE GENOMIC DNA]</scope>
    <source>
        <strain evidence="4 5">LMG 29519</strain>
    </source>
</reference>
<dbReference type="Proteomes" id="UP000429229">
    <property type="component" value="Unassembled WGS sequence"/>
</dbReference>